<reference evidence="7 9" key="2">
    <citation type="submission" date="2019-07" db="EMBL/GenBank/DDBJ databases">
        <title>Whole genome shotgun sequence of Acetobacter indonesiensis NBRC 16471.</title>
        <authorList>
            <person name="Hosoyama A."/>
            <person name="Uohara A."/>
            <person name="Ohji S."/>
            <person name="Ichikawa N."/>
        </authorList>
    </citation>
    <scope>NUCLEOTIDE SEQUENCE [LARGE SCALE GENOMIC DNA]</scope>
    <source>
        <strain evidence="7 9">NBRC 16471</strain>
    </source>
</reference>
<keyword evidence="8" id="KW-1185">Reference proteome</keyword>
<evidence type="ECO:0000256" key="3">
    <source>
        <dbReference type="RuleBase" id="RU003616"/>
    </source>
</evidence>
<comment type="similarity">
    <text evidence="2 3">Belongs to the small heat shock protein (HSP20) family.</text>
</comment>
<gene>
    <name evidence="6" type="ORF">Abin_004_044</name>
    <name evidence="7" type="ORF">AIN02nite_25360</name>
</gene>
<feature type="domain" description="SHSP" evidence="5">
    <location>
        <begin position="85"/>
        <end position="196"/>
    </location>
</feature>
<proteinExistence type="inferred from homology"/>
<dbReference type="EMBL" id="BAMW01000004">
    <property type="protein sequence ID" value="GAN61974.1"/>
    <property type="molecule type" value="Genomic_DNA"/>
</dbReference>
<evidence type="ECO:0000256" key="2">
    <source>
        <dbReference type="PROSITE-ProRule" id="PRU00285"/>
    </source>
</evidence>
<dbReference type="EMBL" id="BJXQ01000020">
    <property type="protein sequence ID" value="GEN04511.1"/>
    <property type="molecule type" value="Genomic_DNA"/>
</dbReference>
<dbReference type="PROSITE" id="PS01031">
    <property type="entry name" value="SHSP"/>
    <property type="match status" value="1"/>
</dbReference>
<dbReference type="CDD" id="cd06470">
    <property type="entry name" value="ACD_IbpA-B_like"/>
    <property type="match status" value="1"/>
</dbReference>
<dbReference type="InterPro" id="IPR002068">
    <property type="entry name" value="A-crystallin/Hsp20_dom"/>
</dbReference>
<evidence type="ECO:0000256" key="1">
    <source>
        <dbReference type="ARBA" id="ARBA00023016"/>
    </source>
</evidence>
<evidence type="ECO:0000313" key="9">
    <source>
        <dbReference type="Proteomes" id="UP000321104"/>
    </source>
</evidence>
<evidence type="ECO:0000259" key="5">
    <source>
        <dbReference type="PROSITE" id="PS01031"/>
    </source>
</evidence>
<evidence type="ECO:0000313" key="6">
    <source>
        <dbReference type="EMBL" id="GAN61974.1"/>
    </source>
</evidence>
<feature type="region of interest" description="Disordered" evidence="4">
    <location>
        <begin position="189"/>
        <end position="227"/>
    </location>
</feature>
<comment type="caution">
    <text evidence="7">The sequence shown here is derived from an EMBL/GenBank/DDBJ whole genome shotgun (WGS) entry which is preliminary data.</text>
</comment>
<sequence length="227" mass="24719">MKNLEPRLLNQEAGFSTFSVEESARNGAFLLSDYRQRARRKGAYPAGMTLLNEEVFLMSYDFAPLFRTAIGFDRLAQVMDTAARNTATPSYPPYDIAKTGNDSYALTMAVAGFGSDDIELVVQDNTLVVSGRVSEPQNEGEILHRGIARRAFERRFALADHVEVTGADMNNGLLRIAVRQIMPEALKPRRIPVQSGPSVPNYASSTVAVSSEARGTPSHPDLPAAAA</sequence>
<name>A0A6N3T5E5_9PROT</name>
<evidence type="ECO:0000256" key="4">
    <source>
        <dbReference type="SAM" id="MobiDB-lite"/>
    </source>
</evidence>
<dbReference type="PANTHER" id="PTHR47062:SF1">
    <property type="entry name" value="SMALL HEAT SHOCK PROTEIN IBPA"/>
    <property type="match status" value="1"/>
</dbReference>
<reference evidence="6 8" key="1">
    <citation type="submission" date="2012-11" db="EMBL/GenBank/DDBJ databases">
        <title>Whole genome sequence of Acetobacter indonesiensis 5H-1.</title>
        <authorList>
            <person name="Azuma Y."/>
            <person name="Higashiura N."/>
            <person name="Hirakawa H."/>
            <person name="Matsushita K."/>
        </authorList>
    </citation>
    <scope>NUCLEOTIDE SEQUENCE [LARGE SCALE GENOMIC DNA]</scope>
    <source>
        <strain evidence="6 8">5H-1</strain>
    </source>
</reference>
<keyword evidence="1 6" id="KW-0346">Stress response</keyword>
<dbReference type="Proteomes" id="UP000032673">
    <property type="component" value="Unassembled WGS sequence"/>
</dbReference>
<evidence type="ECO:0000313" key="8">
    <source>
        <dbReference type="Proteomes" id="UP000032673"/>
    </source>
</evidence>
<feature type="compositionally biased region" description="Polar residues" evidence="4">
    <location>
        <begin position="195"/>
        <end position="209"/>
    </location>
</feature>
<dbReference type="SUPFAM" id="SSF49764">
    <property type="entry name" value="HSP20-like chaperones"/>
    <property type="match status" value="1"/>
</dbReference>
<dbReference type="Gene3D" id="2.60.40.790">
    <property type="match status" value="1"/>
</dbReference>
<dbReference type="Proteomes" id="UP000321104">
    <property type="component" value="Unassembled WGS sequence"/>
</dbReference>
<dbReference type="InterPro" id="IPR008978">
    <property type="entry name" value="HSP20-like_chaperone"/>
</dbReference>
<dbReference type="PANTHER" id="PTHR47062">
    <property type="match status" value="1"/>
</dbReference>
<organism evidence="7 9">
    <name type="scientific">Acetobacter indonesiensis</name>
    <dbReference type="NCBI Taxonomy" id="104101"/>
    <lineage>
        <taxon>Bacteria</taxon>
        <taxon>Pseudomonadati</taxon>
        <taxon>Pseudomonadota</taxon>
        <taxon>Alphaproteobacteria</taxon>
        <taxon>Acetobacterales</taxon>
        <taxon>Acetobacteraceae</taxon>
        <taxon>Acetobacter</taxon>
    </lineage>
</organism>
<dbReference type="AlphaFoldDB" id="A0A6N3T5E5"/>
<dbReference type="Pfam" id="PF00011">
    <property type="entry name" value="HSP20"/>
    <property type="match status" value="1"/>
</dbReference>
<dbReference type="InterPro" id="IPR037913">
    <property type="entry name" value="ACD_IbpA/B"/>
</dbReference>
<protein>
    <submittedName>
        <fullName evidence="6">Heat shock protein Hsp20/HspA</fullName>
    </submittedName>
</protein>
<accession>A0A6N3T5E5</accession>
<evidence type="ECO:0000313" key="7">
    <source>
        <dbReference type="EMBL" id="GEN04511.1"/>
    </source>
</evidence>